<dbReference type="Pfam" id="PF02954">
    <property type="entry name" value="HTH_8"/>
    <property type="match status" value="1"/>
</dbReference>
<dbReference type="SUPFAM" id="SSF46689">
    <property type="entry name" value="Homeodomain-like"/>
    <property type="match status" value="1"/>
</dbReference>
<proteinExistence type="predicted"/>
<evidence type="ECO:0000256" key="2">
    <source>
        <dbReference type="ARBA" id="ARBA00022840"/>
    </source>
</evidence>
<evidence type="ECO:0000256" key="1">
    <source>
        <dbReference type="ARBA" id="ARBA00022741"/>
    </source>
</evidence>
<dbReference type="InterPro" id="IPR009057">
    <property type="entry name" value="Homeodomain-like_sf"/>
</dbReference>
<dbReference type="Gene3D" id="3.30.450.20">
    <property type="entry name" value="PAS domain"/>
    <property type="match status" value="1"/>
</dbReference>
<dbReference type="GO" id="GO:0006355">
    <property type="term" value="P:regulation of DNA-templated transcription"/>
    <property type="evidence" value="ECO:0007669"/>
    <property type="project" value="InterPro"/>
</dbReference>
<evidence type="ECO:0000259" key="7">
    <source>
        <dbReference type="PROSITE" id="PS50112"/>
    </source>
</evidence>
<dbReference type="Pfam" id="PF25601">
    <property type="entry name" value="AAA_lid_14"/>
    <property type="match status" value="1"/>
</dbReference>
<accession>A0A923KWE7</accession>
<keyword evidence="5" id="KW-0804">Transcription</keyword>
<dbReference type="PANTHER" id="PTHR32071:SF57">
    <property type="entry name" value="C4-DICARBOXYLATE TRANSPORT TRANSCRIPTIONAL REGULATORY PROTEIN DCTD"/>
    <property type="match status" value="1"/>
</dbReference>
<dbReference type="InterPro" id="IPR025944">
    <property type="entry name" value="Sigma_54_int_dom_CS"/>
</dbReference>
<dbReference type="OrthoDB" id="9803970at2"/>
<dbReference type="InterPro" id="IPR002078">
    <property type="entry name" value="Sigma_54_int"/>
</dbReference>
<dbReference type="InterPro" id="IPR003018">
    <property type="entry name" value="GAF"/>
</dbReference>
<reference evidence="8" key="2">
    <citation type="submission" date="2020-10" db="EMBL/GenBank/DDBJ databases">
        <title>Comparative genomics of the Acetobacterium genus.</title>
        <authorList>
            <person name="Marshall C."/>
            <person name="May H."/>
            <person name="Norman S."/>
        </authorList>
    </citation>
    <scope>NUCLEOTIDE SEQUENCE</scope>
    <source>
        <strain evidence="8">DER-2019</strain>
    </source>
</reference>
<dbReference type="Gene3D" id="3.40.50.300">
    <property type="entry name" value="P-loop containing nucleotide triphosphate hydrolases"/>
    <property type="match status" value="1"/>
</dbReference>
<keyword evidence="9" id="KW-1185">Reference proteome</keyword>
<dbReference type="PROSITE" id="PS00676">
    <property type="entry name" value="SIGMA54_INTERACT_2"/>
    <property type="match status" value="1"/>
</dbReference>
<dbReference type="GO" id="GO:0005524">
    <property type="term" value="F:ATP binding"/>
    <property type="evidence" value="ECO:0007669"/>
    <property type="project" value="UniProtKB-KW"/>
</dbReference>
<dbReference type="Gene3D" id="1.10.8.60">
    <property type="match status" value="1"/>
</dbReference>
<dbReference type="FunFam" id="3.40.50.300:FF:000006">
    <property type="entry name" value="DNA-binding transcriptional regulator NtrC"/>
    <property type="match status" value="1"/>
</dbReference>
<reference evidence="8" key="1">
    <citation type="submission" date="2019-10" db="EMBL/GenBank/DDBJ databases">
        <authorList>
            <person name="Ross D.E."/>
            <person name="Gulliver D."/>
        </authorList>
    </citation>
    <scope>NUCLEOTIDE SEQUENCE</scope>
    <source>
        <strain evidence="8">DER-2019</strain>
    </source>
</reference>
<dbReference type="SMART" id="SM00382">
    <property type="entry name" value="AAA"/>
    <property type="match status" value="1"/>
</dbReference>
<evidence type="ECO:0000256" key="5">
    <source>
        <dbReference type="ARBA" id="ARBA00023163"/>
    </source>
</evidence>
<dbReference type="InterPro" id="IPR027417">
    <property type="entry name" value="P-loop_NTPase"/>
</dbReference>
<dbReference type="PROSITE" id="PS50112">
    <property type="entry name" value="PAS"/>
    <property type="match status" value="1"/>
</dbReference>
<dbReference type="InterPro" id="IPR000014">
    <property type="entry name" value="PAS"/>
</dbReference>
<keyword evidence="2" id="KW-0067">ATP-binding</keyword>
<evidence type="ECO:0000256" key="3">
    <source>
        <dbReference type="ARBA" id="ARBA00023015"/>
    </source>
</evidence>
<dbReference type="PROSITE" id="PS50045">
    <property type="entry name" value="SIGMA54_INTERACT_4"/>
    <property type="match status" value="1"/>
</dbReference>
<dbReference type="PANTHER" id="PTHR32071">
    <property type="entry name" value="TRANSCRIPTIONAL REGULATORY PROTEIN"/>
    <property type="match status" value="1"/>
</dbReference>
<dbReference type="PROSITE" id="PS00688">
    <property type="entry name" value="SIGMA54_INTERACT_3"/>
    <property type="match status" value="1"/>
</dbReference>
<dbReference type="EMBL" id="WJBD01000002">
    <property type="protein sequence ID" value="MBC3887196.1"/>
    <property type="molecule type" value="Genomic_DNA"/>
</dbReference>
<dbReference type="GO" id="GO:0043565">
    <property type="term" value="F:sequence-specific DNA binding"/>
    <property type="evidence" value="ECO:0007669"/>
    <property type="project" value="InterPro"/>
</dbReference>
<evidence type="ECO:0000313" key="9">
    <source>
        <dbReference type="Proteomes" id="UP000616595"/>
    </source>
</evidence>
<dbReference type="InterPro" id="IPR058031">
    <property type="entry name" value="AAA_lid_NorR"/>
</dbReference>
<dbReference type="InterPro" id="IPR035965">
    <property type="entry name" value="PAS-like_dom_sf"/>
</dbReference>
<dbReference type="PRINTS" id="PR01590">
    <property type="entry name" value="HTHFIS"/>
</dbReference>
<sequence length="641" mass="72867">MNTKIYQALIKSSLERCSKFGITEDQIYSKKIIDNAELQVVFAKNRNLILTASPYIEHLMSIVRGKNFFVLLTDKEGCILNAIGDEKILSEAFNLKMIAGAYMNEECIGTNAMSLVIKSEEPVQLSGKDHFIKAYHRWTCSGAPIKDVNGNLIGALNLTGYSDSVHPHTLGMVIAASNAIEEMLKVKEYNRLQNMTNKHIKTIFNSMPVAILTSDLEGRIKIYNQKAVDLCGNKYKQLTATNVSEIIEEWSSVKEAINLEKNVSRIINIKALRNHFPCLMTASPIYNPQDDSIEIVFVLKEDQTKINKRHYQPYYTFDKIMGKDKNFVSTIEYAKKISNNRSTILILGESGCGKEVFAQAIHNYSKRMDEPFVALNCGAIPNQLIESELFGYEEGAYTGAKKGGNIGKFEQANNGTIMLDEIGEMPLDMQTRLLRVLQENIITKIGSQNPIAIDVRIIAATNKDLKKEVELGRFRKDLFYRLNVLPLYLPPLKERKSDIYLLFQYFMKSISEKYGKKEIEISEESLMILENYNWPGNVRELENIAELIVNSESFPIKYFIENSNQENQALSDSLAEYEPAAILREGLENLDPSRLDMSYVEKEHITKVLELFHGNISQTSNVLGIQRNTLYSKIKKYQIQV</sequence>
<keyword evidence="1" id="KW-0547">Nucleotide-binding</keyword>
<dbReference type="SUPFAM" id="SSF55785">
    <property type="entry name" value="PYP-like sensor domain (PAS domain)"/>
    <property type="match status" value="1"/>
</dbReference>
<feature type="domain" description="PAS" evidence="7">
    <location>
        <begin position="196"/>
        <end position="249"/>
    </location>
</feature>
<dbReference type="InterPro" id="IPR003593">
    <property type="entry name" value="AAA+_ATPase"/>
</dbReference>
<dbReference type="CDD" id="cd00130">
    <property type="entry name" value="PAS"/>
    <property type="match status" value="1"/>
</dbReference>
<organism evidence="8 9">
    <name type="scientific">Acetobacterium paludosum</name>
    <dbReference type="NCBI Taxonomy" id="52693"/>
    <lineage>
        <taxon>Bacteria</taxon>
        <taxon>Bacillati</taxon>
        <taxon>Bacillota</taxon>
        <taxon>Clostridia</taxon>
        <taxon>Eubacteriales</taxon>
        <taxon>Eubacteriaceae</taxon>
        <taxon>Acetobacterium</taxon>
    </lineage>
</organism>
<dbReference type="InterPro" id="IPR013767">
    <property type="entry name" value="PAS_fold"/>
</dbReference>
<dbReference type="SUPFAM" id="SSF52540">
    <property type="entry name" value="P-loop containing nucleoside triphosphate hydrolases"/>
    <property type="match status" value="1"/>
</dbReference>
<dbReference type="RefSeq" id="WP_148566459.1">
    <property type="nucleotide sequence ID" value="NZ_RXYA01000004.1"/>
</dbReference>
<comment type="caution">
    <text evidence="8">The sequence shown here is derived from an EMBL/GenBank/DDBJ whole genome shotgun (WGS) entry which is preliminary data.</text>
</comment>
<keyword evidence="4" id="KW-0238">DNA-binding</keyword>
<dbReference type="InterPro" id="IPR025943">
    <property type="entry name" value="Sigma_54_int_dom_ATP-bd_2"/>
</dbReference>
<evidence type="ECO:0000313" key="8">
    <source>
        <dbReference type="EMBL" id="MBC3887196.1"/>
    </source>
</evidence>
<name>A0A923KWE7_9FIRM</name>
<dbReference type="InterPro" id="IPR002197">
    <property type="entry name" value="HTH_Fis"/>
</dbReference>
<dbReference type="Proteomes" id="UP000616595">
    <property type="component" value="Unassembled WGS sequence"/>
</dbReference>
<dbReference type="Pfam" id="PF01590">
    <property type="entry name" value="GAF"/>
    <property type="match status" value="1"/>
</dbReference>
<dbReference type="Pfam" id="PF00158">
    <property type="entry name" value="Sigma54_activat"/>
    <property type="match status" value="1"/>
</dbReference>
<dbReference type="Gene3D" id="1.10.10.60">
    <property type="entry name" value="Homeodomain-like"/>
    <property type="match status" value="1"/>
</dbReference>
<dbReference type="Pfam" id="PF00989">
    <property type="entry name" value="PAS"/>
    <property type="match status" value="1"/>
</dbReference>
<dbReference type="AlphaFoldDB" id="A0A923KWE7"/>
<gene>
    <name evidence="8" type="ORF">GH810_02590</name>
</gene>
<protein>
    <submittedName>
        <fullName evidence="8">PAS domain-containing protein</fullName>
    </submittedName>
</protein>
<dbReference type="CDD" id="cd00009">
    <property type="entry name" value="AAA"/>
    <property type="match status" value="1"/>
</dbReference>
<evidence type="ECO:0000259" key="6">
    <source>
        <dbReference type="PROSITE" id="PS50045"/>
    </source>
</evidence>
<keyword evidence="3" id="KW-0805">Transcription regulation</keyword>
<dbReference type="InterPro" id="IPR029016">
    <property type="entry name" value="GAF-like_dom_sf"/>
</dbReference>
<evidence type="ECO:0000256" key="4">
    <source>
        <dbReference type="ARBA" id="ARBA00023125"/>
    </source>
</evidence>
<feature type="domain" description="Sigma-54 factor interaction" evidence="6">
    <location>
        <begin position="320"/>
        <end position="550"/>
    </location>
</feature>
<dbReference type="Gene3D" id="3.30.450.40">
    <property type="match status" value="1"/>
</dbReference>